<dbReference type="AlphaFoldDB" id="A0A7C5DI72"/>
<dbReference type="Pfam" id="PF00561">
    <property type="entry name" value="Abhydrolase_1"/>
    <property type="match status" value="1"/>
</dbReference>
<evidence type="ECO:0000259" key="2">
    <source>
        <dbReference type="Pfam" id="PF00561"/>
    </source>
</evidence>
<proteinExistence type="predicted"/>
<sequence length="323" mass="37004">MPGKYISSSDGIRIHYKCHGRRDRKPLLLLNGLGGNTNVWEKYIDALRDSYYLVTIDYRGFGHSDRPPRIEAYRIERFIDDLQCVLDNEKIDEHAIVGHSFGGFLGLHHAHLTRKKIAHGIIIQSSLENSALWKRLATKLPVNSFVESLLQVAPTIYRKSYQKPAPHKIKWELEPVHIIKDIIHASPFSYMATMYNHQNCTSRIGPMPMQTLLITGKKDRIYPARQVHKLKPVVPNHTIVEYDDNHLLPFNNPPVIIEHIKNFIPAELHSNGKSHHKKPEINDLPDIGLRWPGAVRQPCFSPCDLQSSAINRQIEPALCPEEQ</sequence>
<reference evidence="3" key="1">
    <citation type="journal article" date="2020" name="mSystems">
        <title>Genome- and Community-Level Interaction Insights into Carbon Utilization and Element Cycling Functions of Hydrothermarchaeota in Hydrothermal Sediment.</title>
        <authorList>
            <person name="Zhou Z."/>
            <person name="Liu Y."/>
            <person name="Xu W."/>
            <person name="Pan J."/>
            <person name="Luo Z.H."/>
            <person name="Li M."/>
        </authorList>
    </citation>
    <scope>NUCLEOTIDE SEQUENCE [LARGE SCALE GENOMIC DNA]</scope>
    <source>
        <strain evidence="3">HyVt-633</strain>
    </source>
</reference>
<evidence type="ECO:0000256" key="1">
    <source>
        <dbReference type="ARBA" id="ARBA00022801"/>
    </source>
</evidence>
<dbReference type="EMBL" id="DRSQ01000250">
    <property type="protein sequence ID" value="HHE33271.1"/>
    <property type="molecule type" value="Genomic_DNA"/>
</dbReference>
<protein>
    <submittedName>
        <fullName evidence="3">Alpha/beta hydrolase</fullName>
    </submittedName>
</protein>
<dbReference type="Gene3D" id="3.40.50.1820">
    <property type="entry name" value="alpha/beta hydrolase"/>
    <property type="match status" value="1"/>
</dbReference>
<keyword evidence="1 3" id="KW-0378">Hydrolase</keyword>
<dbReference type="PANTHER" id="PTHR43798">
    <property type="entry name" value="MONOACYLGLYCEROL LIPASE"/>
    <property type="match status" value="1"/>
</dbReference>
<dbReference type="GO" id="GO:0016020">
    <property type="term" value="C:membrane"/>
    <property type="evidence" value="ECO:0007669"/>
    <property type="project" value="TreeGrafter"/>
</dbReference>
<gene>
    <name evidence="3" type="ORF">ENL07_11835</name>
</gene>
<evidence type="ECO:0000313" key="3">
    <source>
        <dbReference type="EMBL" id="HHE33271.1"/>
    </source>
</evidence>
<feature type="domain" description="AB hydrolase-1" evidence="2">
    <location>
        <begin position="25"/>
        <end position="135"/>
    </location>
</feature>
<comment type="caution">
    <text evidence="3">The sequence shown here is derived from an EMBL/GenBank/DDBJ whole genome shotgun (WGS) entry which is preliminary data.</text>
</comment>
<dbReference type="PANTHER" id="PTHR43798:SF31">
    <property type="entry name" value="AB HYDROLASE SUPERFAMILY PROTEIN YCLE"/>
    <property type="match status" value="1"/>
</dbReference>
<accession>A0A7C5DI72</accession>
<dbReference type="SUPFAM" id="SSF53474">
    <property type="entry name" value="alpha/beta-Hydrolases"/>
    <property type="match status" value="1"/>
</dbReference>
<dbReference type="InterPro" id="IPR029058">
    <property type="entry name" value="AB_hydrolase_fold"/>
</dbReference>
<dbReference type="GO" id="GO:0016787">
    <property type="term" value="F:hydrolase activity"/>
    <property type="evidence" value="ECO:0007669"/>
    <property type="project" value="UniProtKB-KW"/>
</dbReference>
<dbReference type="PRINTS" id="PR00111">
    <property type="entry name" value="ABHYDROLASE"/>
</dbReference>
<dbReference type="InterPro" id="IPR050266">
    <property type="entry name" value="AB_hydrolase_sf"/>
</dbReference>
<name>A0A7C5DI72_9CHLB</name>
<dbReference type="Proteomes" id="UP000886058">
    <property type="component" value="Unassembled WGS sequence"/>
</dbReference>
<organism evidence="3">
    <name type="scientific">Chlorobaculum parvum</name>
    <dbReference type="NCBI Taxonomy" id="274539"/>
    <lineage>
        <taxon>Bacteria</taxon>
        <taxon>Pseudomonadati</taxon>
        <taxon>Chlorobiota</taxon>
        <taxon>Chlorobiia</taxon>
        <taxon>Chlorobiales</taxon>
        <taxon>Chlorobiaceae</taxon>
        <taxon>Chlorobaculum</taxon>
    </lineage>
</organism>
<dbReference type="InterPro" id="IPR000073">
    <property type="entry name" value="AB_hydrolase_1"/>
</dbReference>